<sequence length="30" mass="3207">RSAGFRDGKIGCAACPTELVKWKREGSVAL</sequence>
<protein>
    <submittedName>
        <fullName evidence="1">Uncharacterized protein</fullName>
    </submittedName>
</protein>
<gene>
    <name evidence="1" type="ORF">S12H4_18441</name>
</gene>
<dbReference type="EMBL" id="BARW01009108">
    <property type="protein sequence ID" value="GAI76289.1"/>
    <property type="molecule type" value="Genomic_DNA"/>
</dbReference>
<reference evidence="1" key="1">
    <citation type="journal article" date="2014" name="Front. Microbiol.">
        <title>High frequency of phylogenetically diverse reductive dehalogenase-homologous genes in deep subseafloor sedimentary metagenomes.</title>
        <authorList>
            <person name="Kawai M."/>
            <person name="Futagami T."/>
            <person name="Toyoda A."/>
            <person name="Takaki Y."/>
            <person name="Nishi S."/>
            <person name="Hori S."/>
            <person name="Arai W."/>
            <person name="Tsubouchi T."/>
            <person name="Morono Y."/>
            <person name="Uchiyama I."/>
            <person name="Ito T."/>
            <person name="Fujiyama A."/>
            <person name="Inagaki F."/>
            <person name="Takami H."/>
        </authorList>
    </citation>
    <scope>NUCLEOTIDE SEQUENCE</scope>
    <source>
        <strain evidence="1">Expedition CK06-06</strain>
    </source>
</reference>
<name>X1T8F0_9ZZZZ</name>
<dbReference type="AlphaFoldDB" id="X1T8F0"/>
<organism evidence="1">
    <name type="scientific">marine sediment metagenome</name>
    <dbReference type="NCBI Taxonomy" id="412755"/>
    <lineage>
        <taxon>unclassified sequences</taxon>
        <taxon>metagenomes</taxon>
        <taxon>ecological metagenomes</taxon>
    </lineage>
</organism>
<comment type="caution">
    <text evidence="1">The sequence shown here is derived from an EMBL/GenBank/DDBJ whole genome shotgun (WGS) entry which is preliminary data.</text>
</comment>
<accession>X1T8F0</accession>
<feature type="non-terminal residue" evidence="1">
    <location>
        <position position="1"/>
    </location>
</feature>
<evidence type="ECO:0000313" key="1">
    <source>
        <dbReference type="EMBL" id="GAI76289.1"/>
    </source>
</evidence>
<proteinExistence type="predicted"/>